<dbReference type="Gene3D" id="3.40.20.10">
    <property type="entry name" value="Severin"/>
    <property type="match status" value="5"/>
</dbReference>
<dbReference type="InterPro" id="IPR029006">
    <property type="entry name" value="ADF-H/Gelsolin-like_dom_sf"/>
</dbReference>
<dbReference type="Gene3D" id="1.10.950.10">
    <property type="entry name" value="Villin headpiece domain"/>
    <property type="match status" value="1"/>
</dbReference>
<dbReference type="InterPro" id="IPR007122">
    <property type="entry name" value="Villin/Gelsolin"/>
</dbReference>
<feature type="region of interest" description="Disordered" evidence="2">
    <location>
        <begin position="24"/>
        <end position="86"/>
    </location>
</feature>
<evidence type="ECO:0000259" key="3">
    <source>
        <dbReference type="PROSITE" id="PS51089"/>
    </source>
</evidence>
<dbReference type="InterPro" id="IPR003128">
    <property type="entry name" value="Villin_headpiece"/>
</dbReference>
<dbReference type="Pfam" id="PF00626">
    <property type="entry name" value="Gelsolin"/>
    <property type="match status" value="1"/>
</dbReference>
<dbReference type="SUPFAM" id="SSF47050">
    <property type="entry name" value="VHP, Villin headpiece domain"/>
    <property type="match status" value="1"/>
</dbReference>
<dbReference type="InterPro" id="IPR036886">
    <property type="entry name" value="Villin_headpiece_dom_sf"/>
</dbReference>
<dbReference type="SMART" id="SM00262">
    <property type="entry name" value="GEL"/>
    <property type="match status" value="3"/>
</dbReference>
<dbReference type="GO" id="GO:0051014">
    <property type="term" value="P:actin filament severing"/>
    <property type="evidence" value="ECO:0007669"/>
    <property type="project" value="TreeGrafter"/>
</dbReference>
<feature type="compositionally biased region" description="Basic and acidic residues" evidence="2">
    <location>
        <begin position="28"/>
        <end position="40"/>
    </location>
</feature>
<dbReference type="PANTHER" id="PTHR11977:SF45">
    <property type="entry name" value="SUPERVILLIN"/>
    <property type="match status" value="1"/>
</dbReference>
<dbReference type="Pfam" id="PF02209">
    <property type="entry name" value="VHP"/>
    <property type="match status" value="1"/>
</dbReference>
<reference evidence="4" key="1">
    <citation type="submission" date="2014-09" db="EMBL/GenBank/DDBJ databases">
        <authorList>
            <person name="Magalhaes I.L.F."/>
            <person name="Oliveira U."/>
            <person name="Santos F.R."/>
            <person name="Vidigal T.H.D.A."/>
            <person name="Brescovit A.D."/>
            <person name="Santos A.J."/>
        </authorList>
    </citation>
    <scope>NUCLEOTIDE SEQUENCE</scope>
</reference>
<sequence length="1303" mass="144692">MRMEEGDGNTTLVRRGSVNERASLFNQIEEKEKAEAEASKSRRTLRGPRNRSRTEEGSRFRTQPVTFDEVEQAKRNNDPDCEDPSSLSLAQRVKLFSSLHSSEKLNSGGTSPVAVTPPQPAPRKLLSSPLMSGVLVEGLMKNLAGKDGAPVKIRIARSDESAEDSSSSESSDSEVDGEIGDGARRRLLGGGETVGTRRREESSSEEASSGGREVQDILRRQTTVKKSNSSAGEMLGEVTLRRCATQPIPRDEVDDLPKTTIAERLAALRKNGNTNWMKRIEKPIEEIISAKPPSGGGSRVTERLGQLETASQGWKTRVGPQDAQQFTVAGKMSSDSPALPPVPVLGMASRKPTPIVFTNKGIASASVPSVPDSLAELMKRSISVPEGDEDETSSPSAVKVPQPYDDDFAAFFPETDLSRLTSDGDVDLDAITIQSHELLVQRRTVRVQRKYRSVNPIKALQSRTDIKTEYIEVKSGVADREIRRMNIEKLPKNCGLAVEALAALASKEDITGVALRKAGEGSPATRQWTHPLLLRIKGRRHPLTSVIRPHYSSINQGDSFVLVTQNQVFHWIGEFCNVIEKSRGADIAQHIETEKDLGCTGATNVITLDGSSFSEKHRQFWKLLSLPDDMMSTYNGESAGHPGEDEVYEKAVSETYMAYELDDDKLLPVSEFWGRCPKIEVLDSSKVLVFDFTTEVYMWAGKNADMSQRRKGTELAQKLYRNVCEAHVAWKATGIPWLDREMESKNRPEYSVFARITQHMEPIVFKEKFLDWPDFTKVIRSASSKNVRSSKKVDGSVDARPCDAQAMIAWALPPPDLVLEGTHLGRGDTYYDPDRMLHYDVSTQELLIWTMHGSNKVPLAHSSVGHFLDTESYIIRWKYNVKANARELSGLPSKHTDVGRDRLAYFVWHGTRAPVVEQGTAALLTACPEDPEDAEHGPITTLRQGGDCPAFAAMFPGPIVFHNSAFAGSSRLFLITGEEEGEVRLEEVEAAPRSLRSRASLLLLDTVTSLCYLWHGAKCPTNNRKVASSAVSYLTKSPAKELRVIDVVNISVTEIDEGEEPEDFFGGLGLIDRQIYSSLIDTVITEDWTPRLFHLSSIYGEFTASPVIPLRFNPNRVTPYPYSKEDLYSTSQPSLMLLDLDNSLYLWTGWMEGDLDSRGSVWGRHGAERIASLTTSLHYWDLRGKSPRDVHVVCAGLEPPQFKAAFAVWGSSPEDEVAREFNINEGHTENEMKSVQDELRGMTRTYPISELTALPLPAGVDPTRLEEYLTDQDFESLLAVSKEEFKELPSWKQTNLKKKTGLF</sequence>
<feature type="region of interest" description="Disordered" evidence="2">
    <location>
        <begin position="100"/>
        <end position="126"/>
    </location>
</feature>
<feature type="compositionally biased region" description="Polar residues" evidence="2">
    <location>
        <begin position="220"/>
        <end position="231"/>
    </location>
</feature>
<feature type="region of interest" description="Disordered" evidence="2">
    <location>
        <begin position="157"/>
        <end position="231"/>
    </location>
</feature>
<dbReference type="GO" id="GO:0008154">
    <property type="term" value="P:actin polymerization or depolymerization"/>
    <property type="evidence" value="ECO:0007669"/>
    <property type="project" value="TreeGrafter"/>
</dbReference>
<dbReference type="GO" id="GO:0005546">
    <property type="term" value="F:phosphatidylinositol-4,5-bisphosphate binding"/>
    <property type="evidence" value="ECO:0007669"/>
    <property type="project" value="TreeGrafter"/>
</dbReference>
<evidence type="ECO:0000313" key="4">
    <source>
        <dbReference type="EMBL" id="JAG48128.1"/>
    </source>
</evidence>
<accession>A0A0K8S4G5</accession>
<feature type="compositionally biased region" description="Polar residues" evidence="2">
    <location>
        <begin position="100"/>
        <end position="110"/>
    </location>
</feature>
<dbReference type="SUPFAM" id="SSF55753">
    <property type="entry name" value="Actin depolymerizing proteins"/>
    <property type="match status" value="5"/>
</dbReference>
<proteinExistence type="inferred from homology"/>
<dbReference type="InterPro" id="IPR007123">
    <property type="entry name" value="Gelsolin-like_dom"/>
</dbReference>
<dbReference type="EMBL" id="GBRD01003504">
    <property type="protein sequence ID" value="JAG62317.1"/>
    <property type="molecule type" value="Transcribed_RNA"/>
</dbReference>
<organism evidence="4">
    <name type="scientific">Lygus hesperus</name>
    <name type="common">Western plant bug</name>
    <dbReference type="NCBI Taxonomy" id="30085"/>
    <lineage>
        <taxon>Eukaryota</taxon>
        <taxon>Metazoa</taxon>
        <taxon>Ecdysozoa</taxon>
        <taxon>Arthropoda</taxon>
        <taxon>Hexapoda</taxon>
        <taxon>Insecta</taxon>
        <taxon>Pterygota</taxon>
        <taxon>Neoptera</taxon>
        <taxon>Paraneoptera</taxon>
        <taxon>Hemiptera</taxon>
        <taxon>Heteroptera</taxon>
        <taxon>Panheteroptera</taxon>
        <taxon>Cimicomorpha</taxon>
        <taxon>Miridae</taxon>
        <taxon>Mirini</taxon>
        <taxon>Lygus</taxon>
    </lineage>
</organism>
<dbReference type="GO" id="GO:0015629">
    <property type="term" value="C:actin cytoskeleton"/>
    <property type="evidence" value="ECO:0007669"/>
    <property type="project" value="TreeGrafter"/>
</dbReference>
<comment type="similarity">
    <text evidence="1">Belongs to the villin/gelsolin family.</text>
</comment>
<evidence type="ECO:0000256" key="2">
    <source>
        <dbReference type="SAM" id="MobiDB-lite"/>
    </source>
</evidence>
<feature type="compositionally biased region" description="Basic residues" evidence="2">
    <location>
        <begin position="41"/>
        <end position="51"/>
    </location>
</feature>
<evidence type="ECO:0000256" key="1">
    <source>
        <dbReference type="ARBA" id="ARBA00008418"/>
    </source>
</evidence>
<dbReference type="GO" id="GO:0051015">
    <property type="term" value="F:actin filament binding"/>
    <property type="evidence" value="ECO:0007669"/>
    <property type="project" value="InterPro"/>
</dbReference>
<name>A0A0K8S4G5_LYGHE</name>
<dbReference type="GO" id="GO:0005737">
    <property type="term" value="C:cytoplasm"/>
    <property type="evidence" value="ECO:0007669"/>
    <property type="project" value="TreeGrafter"/>
</dbReference>
<dbReference type="EMBL" id="GBRD01017699">
    <property type="protein sequence ID" value="JAG48128.1"/>
    <property type="molecule type" value="Transcribed_RNA"/>
</dbReference>
<protein>
    <recommendedName>
        <fullName evidence="3">HP domain-containing protein</fullName>
    </recommendedName>
</protein>
<dbReference type="PROSITE" id="PS51089">
    <property type="entry name" value="HP"/>
    <property type="match status" value="1"/>
</dbReference>
<dbReference type="PANTHER" id="PTHR11977">
    <property type="entry name" value="VILLIN"/>
    <property type="match status" value="1"/>
</dbReference>
<feature type="domain" description="HP" evidence="3">
    <location>
        <begin position="1240"/>
        <end position="1303"/>
    </location>
</feature>
<dbReference type="GO" id="GO:0051016">
    <property type="term" value="P:barbed-end actin filament capping"/>
    <property type="evidence" value="ECO:0007669"/>
    <property type="project" value="TreeGrafter"/>
</dbReference>
<dbReference type="SMART" id="SM00153">
    <property type="entry name" value="VHP"/>
    <property type="match status" value="1"/>
</dbReference>